<evidence type="ECO:0000256" key="2">
    <source>
        <dbReference type="SAM" id="Coils"/>
    </source>
</evidence>
<keyword evidence="6" id="KW-1185">Reference proteome</keyword>
<keyword evidence="3" id="KW-0732">Signal</keyword>
<dbReference type="PROSITE" id="PS51406">
    <property type="entry name" value="FIBRINOGEN_C_2"/>
    <property type="match status" value="1"/>
</dbReference>
<dbReference type="InterPro" id="IPR036056">
    <property type="entry name" value="Fibrinogen-like_C"/>
</dbReference>
<dbReference type="AlphaFoldDB" id="A0A1I8PX40"/>
<reference evidence="5" key="1">
    <citation type="submission" date="2020-05" db="UniProtKB">
        <authorList>
            <consortium name="EnsemblMetazoa"/>
        </authorList>
    </citation>
    <scope>IDENTIFICATION</scope>
    <source>
        <strain evidence="5">USDA</strain>
    </source>
</reference>
<evidence type="ECO:0000259" key="4">
    <source>
        <dbReference type="PROSITE" id="PS51406"/>
    </source>
</evidence>
<feature type="chain" id="PRO_5009327374" description="Fibrinogen C-terminal domain-containing protein" evidence="3">
    <location>
        <begin position="24"/>
        <end position="485"/>
    </location>
</feature>
<dbReference type="InterPro" id="IPR020837">
    <property type="entry name" value="Fibrinogen_CS"/>
</dbReference>
<evidence type="ECO:0000256" key="3">
    <source>
        <dbReference type="SAM" id="SignalP"/>
    </source>
</evidence>
<dbReference type="PROSITE" id="PS00514">
    <property type="entry name" value="FIBRINOGEN_C_1"/>
    <property type="match status" value="1"/>
</dbReference>
<feature type="signal peptide" evidence="3">
    <location>
        <begin position="1"/>
        <end position="23"/>
    </location>
</feature>
<organism evidence="5 6">
    <name type="scientific">Stomoxys calcitrans</name>
    <name type="common">Stable fly</name>
    <name type="synonym">Conops calcitrans</name>
    <dbReference type="NCBI Taxonomy" id="35570"/>
    <lineage>
        <taxon>Eukaryota</taxon>
        <taxon>Metazoa</taxon>
        <taxon>Ecdysozoa</taxon>
        <taxon>Arthropoda</taxon>
        <taxon>Hexapoda</taxon>
        <taxon>Insecta</taxon>
        <taxon>Pterygota</taxon>
        <taxon>Neoptera</taxon>
        <taxon>Endopterygota</taxon>
        <taxon>Diptera</taxon>
        <taxon>Brachycera</taxon>
        <taxon>Muscomorpha</taxon>
        <taxon>Muscoidea</taxon>
        <taxon>Muscidae</taxon>
        <taxon>Stomoxys</taxon>
    </lineage>
</organism>
<dbReference type="VEuPathDB" id="VectorBase:SCAU011908"/>
<evidence type="ECO:0000256" key="1">
    <source>
        <dbReference type="ARBA" id="ARBA00023157"/>
    </source>
</evidence>
<keyword evidence="2" id="KW-0175">Coiled coil</keyword>
<dbReference type="OrthoDB" id="6145874at2759"/>
<protein>
    <recommendedName>
        <fullName evidence="4">Fibrinogen C-terminal domain-containing protein</fullName>
    </recommendedName>
</protein>
<dbReference type="GO" id="GO:0005615">
    <property type="term" value="C:extracellular space"/>
    <property type="evidence" value="ECO:0007669"/>
    <property type="project" value="TreeGrafter"/>
</dbReference>
<evidence type="ECO:0000313" key="6">
    <source>
        <dbReference type="Proteomes" id="UP000095300"/>
    </source>
</evidence>
<gene>
    <name evidence="5" type="primary">106094899</name>
</gene>
<dbReference type="EnsemblMetazoa" id="SCAU011908-RA">
    <property type="protein sequence ID" value="SCAU011908-PA"/>
    <property type="gene ID" value="SCAU011908"/>
</dbReference>
<dbReference type="InterPro" id="IPR014716">
    <property type="entry name" value="Fibrinogen_a/b/g_C_1"/>
</dbReference>
<proteinExistence type="predicted"/>
<sequence>MNLLKNLLSVLIFVGITQFNVLAQENEILAKDISPSEHHINHQLDFLQTALENLKLRLEMMDLQLQRQRLHQNRLEEKFEDFEEKLNELPEVLLALQETHYNELKNLLETLKVNDDYMASQTEFFGQDGKTEILKEFQKVSKMQETILEKLYFQMLTAHEEQNLFDKEESELSPLDSSTQAPGGNTSCSHIYTKILGHLDGNVTLSDIIDTKLKMIAEKYSDESEKHMKSIGITQELLKFLNKKENSKICIKNKDQKLVCTDESYPSSCNDYSTSHCTGNKCRLKNPIYGPHTFLAVCEDIIDGGGWLVIQRRFNGSVDFYRGWSEYKNGFGNLDGEFWMGLHKLYALTTALGPMELLIHLGDHHDIVKYAKYDNFAIGNEESGYELKDIGNYEGNAGDALSFQKGYKFSTKDKDNDFNEWLNCADEMKGAWWYDNCQASNLNGLYYKNGEVPISEQGRGITWGKFHGLAYSWKFVQMMIRPKMK</sequence>
<name>A0A1I8PX40_STOCA</name>
<dbReference type="SUPFAM" id="SSF56496">
    <property type="entry name" value="Fibrinogen C-terminal domain-like"/>
    <property type="match status" value="1"/>
</dbReference>
<dbReference type="CDD" id="cd00087">
    <property type="entry name" value="FReD"/>
    <property type="match status" value="1"/>
</dbReference>
<dbReference type="SMART" id="SM00186">
    <property type="entry name" value="FBG"/>
    <property type="match status" value="1"/>
</dbReference>
<evidence type="ECO:0000313" key="5">
    <source>
        <dbReference type="EnsemblMetazoa" id="SCAU011908-PA"/>
    </source>
</evidence>
<keyword evidence="1" id="KW-1015">Disulfide bond</keyword>
<feature type="domain" description="Fibrinogen C-terminal" evidence="4">
    <location>
        <begin position="260"/>
        <end position="484"/>
    </location>
</feature>
<accession>A0A1I8PX40</accession>
<dbReference type="Pfam" id="PF00147">
    <property type="entry name" value="Fibrinogen_C"/>
    <property type="match status" value="1"/>
</dbReference>
<feature type="coiled-coil region" evidence="2">
    <location>
        <begin position="44"/>
        <end position="114"/>
    </location>
</feature>
<dbReference type="InterPro" id="IPR050373">
    <property type="entry name" value="Fibrinogen_C-term_domain"/>
</dbReference>
<dbReference type="PANTHER" id="PTHR19143">
    <property type="entry name" value="FIBRINOGEN/TENASCIN/ANGIOPOEITIN"/>
    <property type="match status" value="1"/>
</dbReference>
<dbReference type="Gene3D" id="3.90.215.10">
    <property type="entry name" value="Gamma Fibrinogen, chain A, domain 1"/>
    <property type="match status" value="1"/>
</dbReference>
<dbReference type="Proteomes" id="UP000095300">
    <property type="component" value="Unassembled WGS sequence"/>
</dbReference>
<dbReference type="InterPro" id="IPR002181">
    <property type="entry name" value="Fibrinogen_a/b/g_C_dom"/>
</dbReference>